<dbReference type="RefSeq" id="WP_256648303.1">
    <property type="nucleotide sequence ID" value="NZ_JANIAA010000001.1"/>
</dbReference>
<evidence type="ECO:0000256" key="6">
    <source>
        <dbReference type="SAM" id="MobiDB-lite"/>
    </source>
</evidence>
<feature type="transmembrane region" description="Helical" evidence="7">
    <location>
        <begin position="304"/>
        <end position="330"/>
    </location>
</feature>
<evidence type="ECO:0000256" key="3">
    <source>
        <dbReference type="ARBA" id="ARBA00022692"/>
    </source>
</evidence>
<gene>
    <name evidence="8" type="ORF">NP777_02385</name>
</gene>
<feature type="transmembrane region" description="Helical" evidence="7">
    <location>
        <begin position="115"/>
        <end position="138"/>
    </location>
</feature>
<evidence type="ECO:0000256" key="7">
    <source>
        <dbReference type="SAM" id="Phobius"/>
    </source>
</evidence>
<dbReference type="Pfam" id="PF13520">
    <property type="entry name" value="AA_permease_2"/>
    <property type="match status" value="1"/>
</dbReference>
<name>A0ABT1UQ50_9ACTN</name>
<evidence type="ECO:0000313" key="8">
    <source>
        <dbReference type="EMBL" id="MCQ8187116.1"/>
    </source>
</evidence>
<reference evidence="8 9" key="1">
    <citation type="submission" date="2022-07" db="EMBL/GenBank/DDBJ databases">
        <authorList>
            <person name="Phongsopitanun W."/>
            <person name="Tanasupawat S."/>
        </authorList>
    </citation>
    <scope>NUCLEOTIDE SEQUENCE [LARGE SCALE GENOMIC DNA]</scope>
    <source>
        <strain evidence="8 9">RCU-064</strain>
    </source>
</reference>
<evidence type="ECO:0000256" key="5">
    <source>
        <dbReference type="ARBA" id="ARBA00023136"/>
    </source>
</evidence>
<evidence type="ECO:0000256" key="2">
    <source>
        <dbReference type="ARBA" id="ARBA00022475"/>
    </source>
</evidence>
<dbReference type="Proteomes" id="UP001204746">
    <property type="component" value="Unassembled WGS sequence"/>
</dbReference>
<feature type="transmembrane region" description="Helical" evidence="7">
    <location>
        <begin position="44"/>
        <end position="69"/>
    </location>
</feature>
<feature type="transmembrane region" description="Helical" evidence="7">
    <location>
        <begin position="158"/>
        <end position="177"/>
    </location>
</feature>
<keyword evidence="4 7" id="KW-1133">Transmembrane helix</keyword>
<feature type="transmembrane region" description="Helical" evidence="7">
    <location>
        <begin position="261"/>
        <end position="284"/>
    </location>
</feature>
<feature type="region of interest" description="Disordered" evidence="6">
    <location>
        <begin position="497"/>
        <end position="534"/>
    </location>
</feature>
<feature type="transmembrane region" description="Helical" evidence="7">
    <location>
        <begin position="216"/>
        <end position="240"/>
    </location>
</feature>
<comment type="caution">
    <text evidence="8">The sequence shown here is derived from an EMBL/GenBank/DDBJ whole genome shotgun (WGS) entry which is preliminary data.</text>
</comment>
<comment type="subcellular location">
    <subcellularLocation>
        <location evidence="1">Cell membrane</location>
        <topology evidence="1">Multi-pass membrane protein</topology>
    </subcellularLocation>
</comment>
<evidence type="ECO:0000256" key="4">
    <source>
        <dbReference type="ARBA" id="ARBA00022989"/>
    </source>
</evidence>
<evidence type="ECO:0000256" key="1">
    <source>
        <dbReference type="ARBA" id="ARBA00004651"/>
    </source>
</evidence>
<dbReference type="InterPro" id="IPR050367">
    <property type="entry name" value="APC_superfamily"/>
</dbReference>
<feature type="transmembrane region" description="Helical" evidence="7">
    <location>
        <begin position="394"/>
        <end position="417"/>
    </location>
</feature>
<keyword evidence="9" id="KW-1185">Reference proteome</keyword>
<organism evidence="8 9">
    <name type="scientific">Streptomyces rugosispiralis</name>
    <dbReference type="NCBI Taxonomy" id="2967341"/>
    <lineage>
        <taxon>Bacteria</taxon>
        <taxon>Bacillati</taxon>
        <taxon>Actinomycetota</taxon>
        <taxon>Actinomycetes</taxon>
        <taxon>Kitasatosporales</taxon>
        <taxon>Streptomycetaceae</taxon>
        <taxon>Streptomyces</taxon>
    </lineage>
</organism>
<feature type="transmembrane region" description="Helical" evidence="7">
    <location>
        <begin position="462"/>
        <end position="485"/>
    </location>
</feature>
<protein>
    <submittedName>
        <fullName evidence="8">APC family permease</fullName>
    </submittedName>
</protein>
<dbReference type="PANTHER" id="PTHR42770">
    <property type="entry name" value="AMINO ACID TRANSPORTER-RELATED"/>
    <property type="match status" value="1"/>
</dbReference>
<feature type="transmembrane region" description="Helical" evidence="7">
    <location>
        <begin position="363"/>
        <end position="382"/>
    </location>
</feature>
<accession>A0ABT1UQ50</accession>
<feature type="region of interest" description="Disordered" evidence="6">
    <location>
        <begin position="1"/>
        <end position="31"/>
    </location>
</feature>
<proteinExistence type="predicted"/>
<sequence length="534" mass="55491">MSDQVGSTAPGAERAQLIEGDPARSTATAPDDGRLRGRIGVLELTLTVLAFSAPMVVVTGPTPFVIIFGGAGAPLAFVLAMAVLLLFTVGYTAMTRYLPNPGAFYAYITAGLGKIVGLGSSFLALFAYLAFGVSTYAFFAVVGQDLVETVLHGPAIPWYVYGLGGIAATGVLGYFRVDLSAKVLSVVMACEVLLVGVFDGAVLWKGGADGPSLTPFTWHALTSGSVGLAVLFAVMCFVGFEATAVFREETRDPQRTVPRATYLSVVSIGVFYVVAAWCLILAYGTDRARAVAESNFAGMFSSAAATYLGTWASDAVTALVVTSAFAAILAGQNILARYCHSLSVDRVLPPGLSKVHPRHGSPCTSSLTITAVMAVALSISALSTSDITAAYSQLAGAAAFAVVVLMFLTNLSVVFFFKKNRDIADAPAWHRLIAPVLSGVGLGVVLWLSLANFTTMTGGSMGTAIALQVVIWAVFLTGMALAAVYRSRRPDVYARIGRQKAGGSGRPDDNGTTSSVKNPPSAVAFDGALGGRDV</sequence>
<feature type="transmembrane region" description="Helical" evidence="7">
    <location>
        <begin position="75"/>
        <end position="94"/>
    </location>
</feature>
<keyword evidence="5 7" id="KW-0472">Membrane</keyword>
<dbReference type="PANTHER" id="PTHR42770:SF16">
    <property type="entry name" value="AMINO ACID PERMEASE"/>
    <property type="match status" value="1"/>
</dbReference>
<feature type="transmembrane region" description="Helical" evidence="7">
    <location>
        <begin position="184"/>
        <end position="204"/>
    </location>
</feature>
<dbReference type="InterPro" id="IPR002293">
    <property type="entry name" value="AA/rel_permease1"/>
</dbReference>
<feature type="transmembrane region" description="Helical" evidence="7">
    <location>
        <begin position="429"/>
        <end position="450"/>
    </location>
</feature>
<keyword evidence="3 7" id="KW-0812">Transmembrane</keyword>
<dbReference type="PIRSF" id="PIRSF006060">
    <property type="entry name" value="AA_transporter"/>
    <property type="match status" value="1"/>
</dbReference>
<dbReference type="EMBL" id="JANIAA010000001">
    <property type="protein sequence ID" value="MCQ8187116.1"/>
    <property type="molecule type" value="Genomic_DNA"/>
</dbReference>
<keyword evidence="2" id="KW-1003">Cell membrane</keyword>
<dbReference type="Gene3D" id="1.20.1740.10">
    <property type="entry name" value="Amino acid/polyamine transporter I"/>
    <property type="match status" value="1"/>
</dbReference>
<evidence type="ECO:0000313" key="9">
    <source>
        <dbReference type="Proteomes" id="UP001204746"/>
    </source>
</evidence>